<dbReference type="Proteomes" id="UP000019804">
    <property type="component" value="Unassembled WGS sequence"/>
</dbReference>
<dbReference type="RefSeq" id="XP_040641716.1">
    <property type="nucleotide sequence ID" value="XM_040779990.1"/>
</dbReference>
<dbReference type="HOGENOM" id="CLU_847249_0_0_1"/>
<dbReference type="STRING" id="1388766.A0A017SM65"/>
<organism evidence="1 2">
    <name type="scientific">Aspergillus ruber (strain CBS 135680)</name>
    <dbReference type="NCBI Taxonomy" id="1388766"/>
    <lineage>
        <taxon>Eukaryota</taxon>
        <taxon>Fungi</taxon>
        <taxon>Dikarya</taxon>
        <taxon>Ascomycota</taxon>
        <taxon>Pezizomycotina</taxon>
        <taxon>Eurotiomycetes</taxon>
        <taxon>Eurotiomycetidae</taxon>
        <taxon>Eurotiales</taxon>
        <taxon>Aspergillaceae</taxon>
        <taxon>Aspergillus</taxon>
        <taxon>Aspergillus subgen. Aspergillus</taxon>
    </lineage>
</organism>
<proteinExistence type="predicted"/>
<protein>
    <submittedName>
        <fullName evidence="1">Uncharacterized protein</fullName>
    </submittedName>
</protein>
<keyword evidence="2" id="KW-1185">Reference proteome</keyword>
<dbReference type="OrthoDB" id="4469984at2759"/>
<accession>A0A017SM65</accession>
<dbReference type="GeneID" id="63695114"/>
<name>A0A017SM65_ASPRC</name>
<reference evidence="2" key="1">
    <citation type="journal article" date="2014" name="Nat. Commun.">
        <title>Genomic adaptations of the halophilic Dead Sea filamentous fungus Eurotium rubrum.</title>
        <authorList>
            <person name="Kis-Papo T."/>
            <person name="Weig A.R."/>
            <person name="Riley R."/>
            <person name="Persoh D."/>
            <person name="Salamov A."/>
            <person name="Sun H."/>
            <person name="Lipzen A."/>
            <person name="Wasser S.P."/>
            <person name="Rambold G."/>
            <person name="Grigoriev I.V."/>
            <person name="Nevo E."/>
        </authorList>
    </citation>
    <scope>NUCLEOTIDE SEQUENCE [LARGE SCALE GENOMIC DNA]</scope>
    <source>
        <strain evidence="2">CBS 135680</strain>
    </source>
</reference>
<dbReference type="EMBL" id="KK088414">
    <property type="protein sequence ID" value="EYE98028.1"/>
    <property type="molecule type" value="Genomic_DNA"/>
</dbReference>
<dbReference type="AlphaFoldDB" id="A0A017SM65"/>
<gene>
    <name evidence="1" type="ORF">EURHEDRAFT_400188</name>
</gene>
<evidence type="ECO:0000313" key="2">
    <source>
        <dbReference type="Proteomes" id="UP000019804"/>
    </source>
</evidence>
<sequence>MGAADIYLSQCDHINGASRKTHLAQYLRPVNGSVLCIRSQLCASYSYSLHLNFPVILQSEFALLLPLALYHKDNVVVSFSHKSARHAEDGLTDFSIVSDDSKCSCQPAPPKSSSEKMHAFLFGDQPGQVRQLHHPGAELDIHCDVACHEMTLRETVGNDPRANPAATRYDVHLNPKNSCLLNLEGLADNSIMLTVEIRDEACKTRGHGLRLETKAWSFRPTYTDSKLHNEFYLCDWPRMILRIHLPESRFWGWKTVAMLLVTFERLTWDGLRIVADIKDMTLADLNWRQIEQSMRNGSKRNVLAREMTREERMKSERAVEPGPYELWF</sequence>
<evidence type="ECO:0000313" key="1">
    <source>
        <dbReference type="EMBL" id="EYE98028.1"/>
    </source>
</evidence>